<accession>A0ABW0KUI3</accession>
<evidence type="ECO:0000256" key="1">
    <source>
        <dbReference type="SAM" id="Coils"/>
    </source>
</evidence>
<keyword evidence="3" id="KW-1185">Reference proteome</keyword>
<keyword evidence="1" id="KW-0175">Coiled coil</keyword>
<reference evidence="3" key="1">
    <citation type="journal article" date="2019" name="Int. J. Syst. Evol. Microbiol.">
        <title>The Global Catalogue of Microorganisms (GCM) 10K type strain sequencing project: providing services to taxonomists for standard genome sequencing and annotation.</title>
        <authorList>
            <consortium name="The Broad Institute Genomics Platform"/>
            <consortium name="The Broad Institute Genome Sequencing Center for Infectious Disease"/>
            <person name="Wu L."/>
            <person name="Ma J."/>
        </authorList>
    </citation>
    <scope>NUCLEOTIDE SEQUENCE [LARGE SCALE GENOMIC DNA]</scope>
    <source>
        <strain evidence="3">CGMCC 4.1469</strain>
    </source>
</reference>
<dbReference type="EMBL" id="JBHSMQ010000008">
    <property type="protein sequence ID" value="MFC5457039.1"/>
    <property type="molecule type" value="Genomic_DNA"/>
</dbReference>
<evidence type="ECO:0000313" key="2">
    <source>
        <dbReference type="EMBL" id="MFC5457039.1"/>
    </source>
</evidence>
<protein>
    <submittedName>
        <fullName evidence="2">Uncharacterized protein</fullName>
    </submittedName>
</protein>
<sequence>MKVILFLTIIVGALYGIQYYFKYEQARTEARDIKQQLIDFQVLRDSRSKDWTAYDTLKTKATQAAARTEHLEKQKEELEKKFRAAEGEFKYMSGAARDAVEKVRTSTANTAIPEIKLTDGRILKDAKIRKIEIGQISFAHSDGIGSVPFNQLPYALLDQLDVGANSFVNEITTTENDIFTGITRAAGITLKSPITLAEIPYSMNVPAVAEVKRFEGKRADEFEISVAYFRYVAGTAIDLDNAAAGSLKSLSAMEGMLNPQQQARDIKISSHPAKRLSFSARRFGGEVSAESLILYNGEKMWVVQIVFTNKSKGAGPVAESILSSVQIDPGT</sequence>
<organism evidence="2 3">
    <name type="scientific">Prosthecobacter fluviatilis</name>
    <dbReference type="NCBI Taxonomy" id="445931"/>
    <lineage>
        <taxon>Bacteria</taxon>
        <taxon>Pseudomonadati</taxon>
        <taxon>Verrucomicrobiota</taxon>
        <taxon>Verrucomicrobiia</taxon>
        <taxon>Verrucomicrobiales</taxon>
        <taxon>Verrucomicrobiaceae</taxon>
        <taxon>Prosthecobacter</taxon>
    </lineage>
</organism>
<name>A0ABW0KUI3_9BACT</name>
<dbReference type="Proteomes" id="UP001596052">
    <property type="component" value="Unassembled WGS sequence"/>
</dbReference>
<evidence type="ECO:0000313" key="3">
    <source>
        <dbReference type="Proteomes" id="UP001596052"/>
    </source>
</evidence>
<comment type="caution">
    <text evidence="2">The sequence shown here is derived from an EMBL/GenBank/DDBJ whole genome shotgun (WGS) entry which is preliminary data.</text>
</comment>
<dbReference type="RefSeq" id="WP_377169913.1">
    <property type="nucleotide sequence ID" value="NZ_JBHSMQ010000008.1"/>
</dbReference>
<gene>
    <name evidence="2" type="ORF">ACFQDI_19385</name>
</gene>
<feature type="coiled-coil region" evidence="1">
    <location>
        <begin position="61"/>
        <end position="88"/>
    </location>
</feature>
<proteinExistence type="predicted"/>